<reference evidence="1 2" key="1">
    <citation type="submission" date="2021-07" db="EMBL/GenBank/DDBJ databases">
        <title>complete genome sequencing of Tessaracoccus sp.J1M15.</title>
        <authorList>
            <person name="Bae J.-W."/>
            <person name="Kim D.-y."/>
        </authorList>
    </citation>
    <scope>NUCLEOTIDE SEQUENCE [LARGE SCALE GENOMIC DNA]</scope>
    <source>
        <strain evidence="1 2">J1M15</strain>
    </source>
</reference>
<proteinExistence type="predicted"/>
<sequence length="320" mass="36037">MAPSIIPRSIREYVTGWGSRVVSRRFWRDVRLVRRGQRVDGVPRRRRRRDEVWVIAMVKNEADIIEAFVRHAFSQGCDRMLIMDNGSTDATLAILECLATQFPIHVGRDSEPRYLQDVKMSRLAALARRGGAGWVIPMDADEFWFAPGGTVADFVRSGRADRYRAFMYNGFPSAGTPQIEGPGPGLRVNREADRTLSKQCARTFPGLWIGMGNHWIAIPGLLEDGLRVLHLPWRSFQQYVGKVSVGAAALADARRPEEIGSHWRDQASLQRDELRQRWRALLDGADVPGLGWAPNPHAVIVDATSWRTWEDAMKALGIEG</sequence>
<dbReference type="RefSeq" id="WP_219082327.1">
    <property type="nucleotide sequence ID" value="NZ_CP079216.1"/>
</dbReference>
<keyword evidence="2" id="KW-1185">Reference proteome</keyword>
<evidence type="ECO:0000313" key="2">
    <source>
        <dbReference type="Proteomes" id="UP000824504"/>
    </source>
</evidence>
<accession>A0ABX8SHV0</accession>
<organism evidence="1 2">
    <name type="scientific">Tessaracoccus palaemonis</name>
    <dbReference type="NCBI Taxonomy" id="2829499"/>
    <lineage>
        <taxon>Bacteria</taxon>
        <taxon>Bacillati</taxon>
        <taxon>Actinomycetota</taxon>
        <taxon>Actinomycetes</taxon>
        <taxon>Propionibacteriales</taxon>
        <taxon>Propionibacteriaceae</taxon>
        <taxon>Tessaracoccus</taxon>
    </lineage>
</organism>
<dbReference type="CDD" id="cd00761">
    <property type="entry name" value="Glyco_tranf_GTA_type"/>
    <property type="match status" value="1"/>
</dbReference>
<evidence type="ECO:0000313" key="1">
    <source>
        <dbReference type="EMBL" id="QXT62961.1"/>
    </source>
</evidence>
<dbReference type="Proteomes" id="UP000824504">
    <property type="component" value="Chromosome"/>
</dbReference>
<dbReference type="EMBL" id="CP079216">
    <property type="protein sequence ID" value="QXT62961.1"/>
    <property type="molecule type" value="Genomic_DNA"/>
</dbReference>
<gene>
    <name evidence="1" type="ORF">KDB89_00245</name>
</gene>
<name>A0ABX8SHV0_9ACTN</name>
<dbReference type="Pfam" id="PF13704">
    <property type="entry name" value="Glyco_tranf_2_4"/>
    <property type="match status" value="1"/>
</dbReference>
<protein>
    <submittedName>
        <fullName evidence="1">Glycosyltransferase family 2 protein</fullName>
    </submittedName>
</protein>